<keyword evidence="1" id="KW-1133">Transmembrane helix</keyword>
<accession>A0ABU6HDA7</accession>
<reference evidence="2 3" key="1">
    <citation type="submission" date="2024-01" db="EMBL/GenBank/DDBJ databases">
        <title>Mesobacterium rodlantinim sp. nov., isolated from shallow sea hydrothermal systems off Kueishantao Island.</title>
        <authorList>
            <person name="Su Z."/>
            <person name="Tang K."/>
        </authorList>
    </citation>
    <scope>NUCLEOTIDE SEQUENCE [LARGE SCALE GENOMIC DNA]</scope>
    <source>
        <strain evidence="2 3">TK19101</strain>
    </source>
</reference>
<sequence length="244" mass="27312">MARLAGNKPVSFFRLFWRMGGWAVLIPLALLLVLTAVSVVSLSTAERFEREGRQTTATVADKYFRENRDSDGDRTVAYFLVLDYTTNAGQTMNVHQSVGSALYNSASPGSTIPVWYLESAPSKIETSQGEHLTAARITQMIGLIFGAGFLGALWYFGRRAVAAVRARRFGIEETAEVLGIERTNTRVNNRYLYRLTWREGSGRTGKSLVYPREQLDHIKPGSNITIYQGLKRAWWAGDVGRRQP</sequence>
<organism evidence="2 3">
    <name type="scientific">Mesobacterium hydrothermale</name>
    <dbReference type="NCBI Taxonomy" id="3111907"/>
    <lineage>
        <taxon>Bacteria</taxon>
        <taxon>Pseudomonadati</taxon>
        <taxon>Pseudomonadota</taxon>
        <taxon>Alphaproteobacteria</taxon>
        <taxon>Rhodobacterales</taxon>
        <taxon>Roseobacteraceae</taxon>
        <taxon>Mesobacterium</taxon>
    </lineage>
</organism>
<dbReference type="Proteomes" id="UP001348149">
    <property type="component" value="Unassembled WGS sequence"/>
</dbReference>
<protein>
    <submittedName>
        <fullName evidence="2">DUF3592 domain-containing protein</fullName>
    </submittedName>
</protein>
<evidence type="ECO:0000313" key="2">
    <source>
        <dbReference type="EMBL" id="MEC3860443.1"/>
    </source>
</evidence>
<gene>
    <name evidence="2" type="ORF">VK792_04035</name>
</gene>
<evidence type="ECO:0000313" key="3">
    <source>
        <dbReference type="Proteomes" id="UP001348149"/>
    </source>
</evidence>
<feature type="transmembrane region" description="Helical" evidence="1">
    <location>
        <begin position="137"/>
        <end position="157"/>
    </location>
</feature>
<comment type="caution">
    <text evidence="2">The sequence shown here is derived from an EMBL/GenBank/DDBJ whole genome shotgun (WGS) entry which is preliminary data.</text>
</comment>
<keyword evidence="3" id="KW-1185">Reference proteome</keyword>
<name>A0ABU6HDA7_9RHOB</name>
<evidence type="ECO:0000256" key="1">
    <source>
        <dbReference type="SAM" id="Phobius"/>
    </source>
</evidence>
<dbReference type="RefSeq" id="WP_326296070.1">
    <property type="nucleotide sequence ID" value="NZ_JAYLLH010000004.1"/>
</dbReference>
<keyword evidence="1" id="KW-0472">Membrane</keyword>
<dbReference type="EMBL" id="JAYLLH010000004">
    <property type="protein sequence ID" value="MEC3860443.1"/>
    <property type="molecule type" value="Genomic_DNA"/>
</dbReference>
<keyword evidence="1" id="KW-0812">Transmembrane</keyword>
<proteinExistence type="predicted"/>